<feature type="transmembrane region" description="Helical" evidence="6">
    <location>
        <begin position="179"/>
        <end position="199"/>
    </location>
</feature>
<comment type="caution">
    <text evidence="7">The sequence shown here is derived from an EMBL/GenBank/DDBJ whole genome shotgun (WGS) entry which is preliminary data.</text>
</comment>
<organism evidence="7 8">
    <name type="scientific">Vibrio tetraodonis subsp. pristinus</name>
    <dbReference type="NCBI Taxonomy" id="2695891"/>
    <lineage>
        <taxon>Bacteria</taxon>
        <taxon>Pseudomonadati</taxon>
        <taxon>Pseudomonadota</taxon>
        <taxon>Gammaproteobacteria</taxon>
        <taxon>Vibrionales</taxon>
        <taxon>Vibrionaceae</taxon>
        <taxon>Vibrio</taxon>
    </lineage>
</organism>
<dbReference type="Proteomes" id="UP000478571">
    <property type="component" value="Unassembled WGS sequence"/>
</dbReference>
<dbReference type="GO" id="GO:0005886">
    <property type="term" value="C:plasma membrane"/>
    <property type="evidence" value="ECO:0007669"/>
    <property type="project" value="UniProtKB-SubCell"/>
</dbReference>
<evidence type="ECO:0000256" key="6">
    <source>
        <dbReference type="SAM" id="Phobius"/>
    </source>
</evidence>
<feature type="transmembrane region" description="Helical" evidence="6">
    <location>
        <begin position="39"/>
        <end position="60"/>
    </location>
</feature>
<gene>
    <name evidence="7" type="ORF">GTG28_16125</name>
</gene>
<feature type="transmembrane region" description="Helical" evidence="6">
    <location>
        <begin position="80"/>
        <end position="101"/>
    </location>
</feature>
<keyword evidence="8" id="KW-1185">Reference proteome</keyword>
<feature type="transmembrane region" description="Helical" evidence="6">
    <location>
        <begin position="335"/>
        <end position="355"/>
    </location>
</feature>
<comment type="subcellular location">
    <subcellularLocation>
        <location evidence="1">Cell membrane</location>
        <topology evidence="1">Multi-pass membrane protein</topology>
    </subcellularLocation>
</comment>
<dbReference type="EMBL" id="WWEU01000006">
    <property type="protein sequence ID" value="MYM60757.1"/>
    <property type="molecule type" value="Genomic_DNA"/>
</dbReference>
<evidence type="ECO:0000256" key="3">
    <source>
        <dbReference type="ARBA" id="ARBA00022692"/>
    </source>
</evidence>
<evidence type="ECO:0000256" key="1">
    <source>
        <dbReference type="ARBA" id="ARBA00004651"/>
    </source>
</evidence>
<feature type="transmembrane region" description="Helical" evidence="6">
    <location>
        <begin position="450"/>
        <end position="469"/>
    </location>
</feature>
<evidence type="ECO:0000313" key="7">
    <source>
        <dbReference type="EMBL" id="MYM60757.1"/>
    </source>
</evidence>
<keyword evidence="3 6" id="KW-0812">Transmembrane</keyword>
<dbReference type="Pfam" id="PF01943">
    <property type="entry name" value="Polysacc_synt"/>
    <property type="match status" value="1"/>
</dbReference>
<keyword evidence="4 6" id="KW-1133">Transmembrane helix</keyword>
<dbReference type="PANTHER" id="PTHR30250:SF11">
    <property type="entry name" value="O-ANTIGEN TRANSPORTER-RELATED"/>
    <property type="match status" value="1"/>
</dbReference>
<protein>
    <submittedName>
        <fullName evidence="7">Oligosaccharide flippase family protein</fullName>
    </submittedName>
</protein>
<dbReference type="PANTHER" id="PTHR30250">
    <property type="entry name" value="PST FAMILY PREDICTED COLANIC ACID TRANSPORTER"/>
    <property type="match status" value="1"/>
</dbReference>
<evidence type="ECO:0000256" key="2">
    <source>
        <dbReference type="ARBA" id="ARBA00022475"/>
    </source>
</evidence>
<evidence type="ECO:0000313" key="8">
    <source>
        <dbReference type="Proteomes" id="UP000478571"/>
    </source>
</evidence>
<feature type="transmembrane region" description="Helical" evidence="6">
    <location>
        <begin position="154"/>
        <end position="173"/>
    </location>
</feature>
<keyword evidence="2" id="KW-1003">Cell membrane</keyword>
<feature type="transmembrane region" description="Helical" evidence="6">
    <location>
        <begin position="238"/>
        <end position="255"/>
    </location>
</feature>
<name>A0A6L8LXA7_9VIBR</name>
<dbReference type="RefSeq" id="WP_160931669.1">
    <property type="nucleotide sequence ID" value="NZ_WWEU01000006.1"/>
</dbReference>
<feature type="transmembrane region" description="Helical" evidence="6">
    <location>
        <begin position="211"/>
        <end position="232"/>
    </location>
</feature>
<evidence type="ECO:0000256" key="4">
    <source>
        <dbReference type="ARBA" id="ARBA00022989"/>
    </source>
</evidence>
<feature type="transmembrane region" description="Helical" evidence="6">
    <location>
        <begin position="386"/>
        <end position="409"/>
    </location>
</feature>
<keyword evidence="5 6" id="KW-0472">Membrane</keyword>
<feature type="transmembrane region" description="Helical" evidence="6">
    <location>
        <begin position="295"/>
        <end position="315"/>
    </location>
</feature>
<dbReference type="InterPro" id="IPR050833">
    <property type="entry name" value="Poly_Biosynth_Transport"/>
</dbReference>
<dbReference type="AlphaFoldDB" id="A0A6L8LXA7"/>
<evidence type="ECO:0000256" key="5">
    <source>
        <dbReference type="ARBA" id="ARBA00023136"/>
    </source>
</evidence>
<sequence length="479" mass="55793">MSSKVFNNSYYYMLAAFLPTLVGFLMLPVYTRYLTPEDYGIIALVMSLQGFLPLLMTLQIPSSLTRFYFEYHNDIRSLKVFISTIIFFLFFISTVVTLLLILYLSDIVYFVFPSLIDHEKLFFIGVLSSYFGIFTSLFSSLIRVQQKAKLIMKISLGLFLFSLLVNIMEVIVLKRGAYGVIEGTFISSIVTFLTYYIVTRKFIILSFNYKLLIEPLKFSIPLIPYSISGLIFLYSDRIIMEKYVSISIVGLYMFSDKISSIFKMMANEFNSAFLPHFNSVSKKSKDQAIIETRNIALVFLYIISMFITILSLFSYEMVFILFNDDYLEAWQYIPFLSFAYIFRALYNFSSCALFYDKKTGRIAFVNIFSGIVNISLNLWLIPIYGINAAVLSTLISFIFNYIISEFISYNSYGVILFHKQLFMIITYSFSTLILSYWINSNFINITIIDYVYKLILVFFGLFIGYKMNIMKLYTFKYKA</sequence>
<accession>A0A6L8LXA7</accession>
<feature type="transmembrane region" description="Helical" evidence="6">
    <location>
        <begin position="362"/>
        <end position="380"/>
    </location>
</feature>
<feature type="transmembrane region" description="Helical" evidence="6">
    <location>
        <begin position="12"/>
        <end position="33"/>
    </location>
</feature>
<feature type="transmembrane region" description="Helical" evidence="6">
    <location>
        <begin position="421"/>
        <end position="438"/>
    </location>
</feature>
<feature type="transmembrane region" description="Helical" evidence="6">
    <location>
        <begin position="121"/>
        <end position="142"/>
    </location>
</feature>
<proteinExistence type="predicted"/>
<dbReference type="InterPro" id="IPR002797">
    <property type="entry name" value="Polysacc_synth"/>
</dbReference>
<reference evidence="7 8" key="1">
    <citation type="submission" date="2020-01" db="EMBL/GenBank/DDBJ databases">
        <title>Draft Genome Sequence of Vibrio sp. strain OCN044, Isolated from a Healthy Coral at Palmyra Atoll.</title>
        <authorList>
            <person name="Videau P."/>
            <person name="Loughran R."/>
            <person name="Esquivel A."/>
            <person name="Deadmond M."/>
            <person name="Paddock B.E."/>
            <person name="Saw J.H."/>
            <person name="Ushijima B."/>
        </authorList>
    </citation>
    <scope>NUCLEOTIDE SEQUENCE [LARGE SCALE GENOMIC DNA]</scope>
    <source>
        <strain evidence="7 8">OCN044</strain>
    </source>
</reference>